<dbReference type="CDD" id="cd07185">
    <property type="entry name" value="OmpA_C-like"/>
    <property type="match status" value="1"/>
</dbReference>
<evidence type="ECO:0000259" key="3">
    <source>
        <dbReference type="PROSITE" id="PS51123"/>
    </source>
</evidence>
<evidence type="ECO:0000256" key="2">
    <source>
        <dbReference type="SAM" id="SignalP"/>
    </source>
</evidence>
<evidence type="ECO:0000313" key="5">
    <source>
        <dbReference type="Proteomes" id="UP001589688"/>
    </source>
</evidence>
<reference evidence="4 5" key="1">
    <citation type="submission" date="2024-09" db="EMBL/GenBank/DDBJ databases">
        <authorList>
            <person name="Sun Q."/>
            <person name="Mori K."/>
        </authorList>
    </citation>
    <scope>NUCLEOTIDE SEQUENCE [LARGE SCALE GENOMIC DNA]</scope>
    <source>
        <strain evidence="4 5">ATCC 51272</strain>
    </source>
</reference>
<dbReference type="PANTHER" id="PTHR30329:SF21">
    <property type="entry name" value="LIPOPROTEIN YIAD-RELATED"/>
    <property type="match status" value="1"/>
</dbReference>
<feature type="chain" id="PRO_5046594355" evidence="2">
    <location>
        <begin position="22"/>
        <end position="370"/>
    </location>
</feature>
<dbReference type="InterPro" id="IPR050330">
    <property type="entry name" value="Bact_OuterMem_StrucFunc"/>
</dbReference>
<keyword evidence="2" id="KW-0732">Signal</keyword>
<name>A0ABV5ZN79_9BACT</name>
<dbReference type="Proteomes" id="UP001589688">
    <property type="component" value="Unassembled WGS sequence"/>
</dbReference>
<dbReference type="RefSeq" id="WP_005843279.1">
    <property type="nucleotide sequence ID" value="NZ_JADU01000016.1"/>
</dbReference>
<comment type="caution">
    <text evidence="4">The sequence shown here is derived from an EMBL/GenBank/DDBJ whole genome shotgun (WGS) entry which is preliminary data.</text>
</comment>
<evidence type="ECO:0000313" key="4">
    <source>
        <dbReference type="EMBL" id="MFB9897634.1"/>
    </source>
</evidence>
<feature type="domain" description="OmpA-like" evidence="3">
    <location>
        <begin position="259"/>
        <end position="370"/>
    </location>
</feature>
<dbReference type="SUPFAM" id="SSF56925">
    <property type="entry name" value="OMPA-like"/>
    <property type="match status" value="1"/>
</dbReference>
<gene>
    <name evidence="4" type="ORF">ACFFK8_07440</name>
</gene>
<dbReference type="SUPFAM" id="SSF103088">
    <property type="entry name" value="OmpA-like"/>
    <property type="match status" value="1"/>
</dbReference>
<dbReference type="PROSITE" id="PS51123">
    <property type="entry name" value="OMPA_2"/>
    <property type="match status" value="1"/>
</dbReference>
<dbReference type="Gene3D" id="3.30.1330.60">
    <property type="entry name" value="OmpA-like domain"/>
    <property type="match status" value="1"/>
</dbReference>
<feature type="signal peptide" evidence="2">
    <location>
        <begin position="1"/>
        <end position="21"/>
    </location>
</feature>
<dbReference type="InterPro" id="IPR036737">
    <property type="entry name" value="OmpA-like_sf"/>
</dbReference>
<protein>
    <submittedName>
        <fullName evidence="4">OmpA family protein</fullName>
    </submittedName>
</protein>
<proteinExistence type="predicted"/>
<sequence length="370" mass="40925">MKLNKVFMSGLMLMAAMTASAQEPEAKTVYDFNPHWYIQGQVGGQYTLGEVKFKDLVSPNAQLAVGYNFTPEFGLRLAANAWQSRGGWEIGNNTYKWKYKYVAPGLDLMFNLSNVFAGFNPNRVFNVSAFVGAGANIGFDNDEAKDVAAKLGTVFPFSHQNLDYLWDGTKTRFFGRAGMDFDFRVSKAVSVGIEVNATALSDRYNSKQAGNPDWYFNALAGIKVNLGKTYTARRVEAPMPPQPVERIVERIVEKPAPAPEKVVEQLRKDVFFTIGKYNVTAAEETKVKEMADFLNSHPDAKVSVTGYADAGTGNNKINDRLAAQRAQSVVTLLRTKYGIAQARITADSKGAYVQPFQENDKNRVSICIAE</sequence>
<dbReference type="EMBL" id="JBHLZF010000002">
    <property type="protein sequence ID" value="MFB9897634.1"/>
    <property type="molecule type" value="Genomic_DNA"/>
</dbReference>
<accession>A0ABV5ZN79</accession>
<dbReference type="PANTHER" id="PTHR30329">
    <property type="entry name" value="STATOR ELEMENT OF FLAGELLAR MOTOR COMPLEX"/>
    <property type="match status" value="1"/>
</dbReference>
<organism evidence="4 5">
    <name type="scientific">Hallella seregens ATCC 51272</name>
    <dbReference type="NCBI Taxonomy" id="1336250"/>
    <lineage>
        <taxon>Bacteria</taxon>
        <taxon>Pseudomonadati</taxon>
        <taxon>Bacteroidota</taxon>
        <taxon>Bacteroidia</taxon>
        <taxon>Bacteroidales</taxon>
        <taxon>Prevotellaceae</taxon>
        <taxon>Hallella</taxon>
    </lineage>
</organism>
<dbReference type="InterPro" id="IPR011250">
    <property type="entry name" value="OMP/PagP_B-barrel"/>
</dbReference>
<keyword evidence="5" id="KW-1185">Reference proteome</keyword>
<keyword evidence="1" id="KW-0472">Membrane</keyword>
<dbReference type="Gene3D" id="2.40.160.20">
    <property type="match status" value="1"/>
</dbReference>
<evidence type="ECO:0000256" key="1">
    <source>
        <dbReference type="PROSITE-ProRule" id="PRU00473"/>
    </source>
</evidence>
<dbReference type="InterPro" id="IPR006665">
    <property type="entry name" value="OmpA-like"/>
</dbReference>
<dbReference type="Pfam" id="PF00691">
    <property type="entry name" value="OmpA"/>
    <property type="match status" value="1"/>
</dbReference>